<dbReference type="Gene3D" id="1.20.5.4130">
    <property type="match status" value="1"/>
</dbReference>
<dbReference type="EMBL" id="VEPZ02001689">
    <property type="protein sequence ID" value="KAE8663144.1"/>
    <property type="molecule type" value="Genomic_DNA"/>
</dbReference>
<keyword evidence="3" id="KW-0611">Plant defense</keyword>
<feature type="domain" description="Disease resistance N-terminal" evidence="4">
    <location>
        <begin position="10"/>
        <end position="93"/>
    </location>
</feature>
<sequence length="129" mass="14596">MGESIAFDIITKLSSPLLKKTWLMWNFKDHLQDLISIVSAISVVLLDAEEQTVSSNLVKDYLEKLKDSLYDADDLLDDILTEALRKDQMSGNNLTRERVTKVEVACAIINEDKGAVHVVITMRIKVRCM</sequence>
<protein>
    <recommendedName>
        <fullName evidence="4">Disease resistance N-terminal domain-containing protein</fullName>
    </recommendedName>
</protein>
<evidence type="ECO:0000313" key="6">
    <source>
        <dbReference type="Proteomes" id="UP000436088"/>
    </source>
</evidence>
<keyword evidence="2" id="KW-0547">Nucleotide-binding</keyword>
<dbReference type="Pfam" id="PF18052">
    <property type="entry name" value="Rx_N"/>
    <property type="match status" value="1"/>
</dbReference>
<reference evidence="5" key="1">
    <citation type="submission" date="2019-09" db="EMBL/GenBank/DDBJ databases">
        <title>Draft genome information of white flower Hibiscus syriacus.</title>
        <authorList>
            <person name="Kim Y.-M."/>
        </authorList>
    </citation>
    <scope>NUCLEOTIDE SEQUENCE [LARGE SCALE GENOMIC DNA]</scope>
    <source>
        <strain evidence="5">YM2019G1</strain>
    </source>
</reference>
<dbReference type="GO" id="GO:0000166">
    <property type="term" value="F:nucleotide binding"/>
    <property type="evidence" value="ECO:0007669"/>
    <property type="project" value="UniProtKB-KW"/>
</dbReference>
<dbReference type="InterPro" id="IPR041118">
    <property type="entry name" value="Rx_N"/>
</dbReference>
<evidence type="ECO:0000256" key="1">
    <source>
        <dbReference type="ARBA" id="ARBA00022737"/>
    </source>
</evidence>
<evidence type="ECO:0000256" key="3">
    <source>
        <dbReference type="ARBA" id="ARBA00022821"/>
    </source>
</evidence>
<comment type="caution">
    <text evidence="5">The sequence shown here is derived from an EMBL/GenBank/DDBJ whole genome shotgun (WGS) entry which is preliminary data.</text>
</comment>
<evidence type="ECO:0000313" key="5">
    <source>
        <dbReference type="EMBL" id="KAE8663144.1"/>
    </source>
</evidence>
<evidence type="ECO:0000259" key="4">
    <source>
        <dbReference type="Pfam" id="PF18052"/>
    </source>
</evidence>
<name>A0A6A2Y3Z2_HIBSY</name>
<organism evidence="5 6">
    <name type="scientific">Hibiscus syriacus</name>
    <name type="common">Rose of Sharon</name>
    <dbReference type="NCBI Taxonomy" id="106335"/>
    <lineage>
        <taxon>Eukaryota</taxon>
        <taxon>Viridiplantae</taxon>
        <taxon>Streptophyta</taxon>
        <taxon>Embryophyta</taxon>
        <taxon>Tracheophyta</taxon>
        <taxon>Spermatophyta</taxon>
        <taxon>Magnoliopsida</taxon>
        <taxon>eudicotyledons</taxon>
        <taxon>Gunneridae</taxon>
        <taxon>Pentapetalae</taxon>
        <taxon>rosids</taxon>
        <taxon>malvids</taxon>
        <taxon>Malvales</taxon>
        <taxon>Malvaceae</taxon>
        <taxon>Malvoideae</taxon>
        <taxon>Hibiscus</taxon>
    </lineage>
</organism>
<dbReference type="AlphaFoldDB" id="A0A6A2Y3Z2"/>
<dbReference type="GO" id="GO:0006952">
    <property type="term" value="P:defense response"/>
    <property type="evidence" value="ECO:0007669"/>
    <property type="project" value="UniProtKB-KW"/>
</dbReference>
<dbReference type="Proteomes" id="UP000436088">
    <property type="component" value="Unassembled WGS sequence"/>
</dbReference>
<gene>
    <name evidence="5" type="ORF">F3Y22_tig00113096pilonHSYRG00108</name>
</gene>
<keyword evidence="6" id="KW-1185">Reference proteome</keyword>
<accession>A0A6A2Y3Z2</accession>
<keyword evidence="1" id="KW-0677">Repeat</keyword>
<proteinExistence type="predicted"/>
<evidence type="ECO:0000256" key="2">
    <source>
        <dbReference type="ARBA" id="ARBA00022741"/>
    </source>
</evidence>